<comment type="caution">
    <text evidence="3">Lacks conserved residue(s) required for the propagation of feature annotation.</text>
</comment>
<dbReference type="InterPro" id="IPR023415">
    <property type="entry name" value="LDLR_class-A_CS"/>
</dbReference>
<dbReference type="Pfam" id="PF00431">
    <property type="entry name" value="CUB"/>
    <property type="match status" value="2"/>
</dbReference>
<organism evidence="7 8">
    <name type="scientific">Eumeta variegata</name>
    <name type="common">Bagworm moth</name>
    <name type="synonym">Eumeta japonica</name>
    <dbReference type="NCBI Taxonomy" id="151549"/>
    <lineage>
        <taxon>Eukaryota</taxon>
        <taxon>Metazoa</taxon>
        <taxon>Ecdysozoa</taxon>
        <taxon>Arthropoda</taxon>
        <taxon>Hexapoda</taxon>
        <taxon>Insecta</taxon>
        <taxon>Pterygota</taxon>
        <taxon>Neoptera</taxon>
        <taxon>Endopterygota</taxon>
        <taxon>Lepidoptera</taxon>
        <taxon>Glossata</taxon>
        <taxon>Ditrysia</taxon>
        <taxon>Tineoidea</taxon>
        <taxon>Psychidae</taxon>
        <taxon>Oiketicinae</taxon>
        <taxon>Eumeta</taxon>
    </lineage>
</organism>
<name>A0A4C1WH11_EUMVA</name>
<keyword evidence="5" id="KW-0812">Transmembrane</keyword>
<evidence type="ECO:0000259" key="6">
    <source>
        <dbReference type="PROSITE" id="PS01180"/>
    </source>
</evidence>
<dbReference type="STRING" id="151549.A0A4C1WH11"/>
<dbReference type="SMART" id="SM00042">
    <property type="entry name" value="CUB"/>
    <property type="match status" value="1"/>
</dbReference>
<comment type="caution">
    <text evidence="7">The sequence shown here is derived from an EMBL/GenBank/DDBJ whole genome shotgun (WGS) entry which is preliminary data.</text>
</comment>
<dbReference type="OrthoDB" id="9971251at2759"/>
<keyword evidence="8" id="KW-1185">Reference proteome</keyword>
<accession>A0A4C1WH11</accession>
<dbReference type="Gene3D" id="2.60.120.290">
    <property type="entry name" value="Spermadhesin, CUB domain"/>
    <property type="match status" value="2"/>
</dbReference>
<dbReference type="PANTHER" id="PTHR24251">
    <property type="entry name" value="OVOCHYMASE-RELATED"/>
    <property type="match status" value="1"/>
</dbReference>
<feature type="domain" description="CUB" evidence="6">
    <location>
        <begin position="301"/>
        <end position="423"/>
    </location>
</feature>
<protein>
    <submittedName>
        <fullName evidence="7">Neuropilin and tolloid-like protein 2</fullName>
    </submittedName>
</protein>
<dbReference type="PANTHER" id="PTHR24251:SF28">
    <property type="entry name" value="NEUROPILIN AND TOLLOID-LIKE, ISOFORM B"/>
    <property type="match status" value="1"/>
</dbReference>
<evidence type="ECO:0000313" key="8">
    <source>
        <dbReference type="Proteomes" id="UP000299102"/>
    </source>
</evidence>
<proteinExistence type="predicted"/>
<dbReference type="InterPro" id="IPR000859">
    <property type="entry name" value="CUB_dom"/>
</dbReference>
<dbReference type="PROSITE" id="PS01180">
    <property type="entry name" value="CUB"/>
    <property type="match status" value="2"/>
</dbReference>
<gene>
    <name evidence="7" type="primary">NETO2</name>
    <name evidence="7" type="ORF">EVAR_81422_1</name>
</gene>
<dbReference type="PROSITE" id="PS50068">
    <property type="entry name" value="LDLRA_2"/>
    <property type="match status" value="1"/>
</dbReference>
<dbReference type="InterPro" id="IPR002172">
    <property type="entry name" value="LDrepeatLR_classA_rpt"/>
</dbReference>
<dbReference type="EMBL" id="BGZK01000552">
    <property type="protein sequence ID" value="GBP49802.1"/>
    <property type="molecule type" value="Genomic_DNA"/>
</dbReference>
<dbReference type="AlphaFoldDB" id="A0A4C1WH11"/>
<feature type="compositionally biased region" description="Basic and acidic residues" evidence="4">
    <location>
        <begin position="784"/>
        <end position="800"/>
    </location>
</feature>
<feature type="domain" description="CUB" evidence="6">
    <location>
        <begin position="132"/>
        <end position="289"/>
    </location>
</feature>
<feature type="disulfide bond" evidence="3">
    <location>
        <begin position="477"/>
        <end position="495"/>
    </location>
</feature>
<reference evidence="7 8" key="1">
    <citation type="journal article" date="2019" name="Commun. Biol.">
        <title>The bagworm genome reveals a unique fibroin gene that provides high tensile strength.</title>
        <authorList>
            <person name="Kono N."/>
            <person name="Nakamura H."/>
            <person name="Ohtoshi R."/>
            <person name="Tomita M."/>
            <person name="Numata K."/>
            <person name="Arakawa K."/>
        </authorList>
    </citation>
    <scope>NUCLEOTIDE SEQUENCE [LARGE SCALE GENOMIC DNA]</scope>
</reference>
<dbReference type="PROSITE" id="PS01209">
    <property type="entry name" value="LDLRA_1"/>
    <property type="match status" value="1"/>
</dbReference>
<feature type="region of interest" description="Disordered" evidence="4">
    <location>
        <begin position="668"/>
        <end position="819"/>
    </location>
</feature>
<feature type="transmembrane region" description="Helical" evidence="5">
    <location>
        <begin position="518"/>
        <end position="538"/>
    </location>
</feature>
<evidence type="ECO:0000256" key="4">
    <source>
        <dbReference type="SAM" id="MobiDB-lite"/>
    </source>
</evidence>
<evidence type="ECO:0000256" key="2">
    <source>
        <dbReference type="ARBA" id="ARBA00023157"/>
    </source>
</evidence>
<evidence type="ECO:0000256" key="1">
    <source>
        <dbReference type="ARBA" id="ARBA00022737"/>
    </source>
</evidence>
<dbReference type="Proteomes" id="UP000299102">
    <property type="component" value="Unassembled WGS sequence"/>
</dbReference>
<evidence type="ECO:0000256" key="5">
    <source>
        <dbReference type="SAM" id="Phobius"/>
    </source>
</evidence>
<dbReference type="InterPro" id="IPR035914">
    <property type="entry name" value="Sperma_CUB_dom_sf"/>
</dbReference>
<keyword evidence="1" id="KW-0677">Repeat</keyword>
<evidence type="ECO:0000313" key="7">
    <source>
        <dbReference type="EMBL" id="GBP49802.1"/>
    </source>
</evidence>
<feature type="compositionally biased region" description="Basic and acidic residues" evidence="4">
    <location>
        <begin position="683"/>
        <end position="710"/>
    </location>
</feature>
<keyword evidence="5" id="KW-1133">Transmembrane helix</keyword>
<evidence type="ECO:0000256" key="3">
    <source>
        <dbReference type="PROSITE-ProRule" id="PRU00124"/>
    </source>
</evidence>
<dbReference type="CDD" id="cd00041">
    <property type="entry name" value="CUB"/>
    <property type="match status" value="2"/>
</dbReference>
<dbReference type="SUPFAM" id="SSF49854">
    <property type="entry name" value="Spermadhesin, CUB domain"/>
    <property type="match status" value="2"/>
</dbReference>
<keyword evidence="5" id="KW-0472">Membrane</keyword>
<sequence>MLQLLSQEDIKELIPILGHRVKLIAGIKQLKQIIDKAFPTEEQEQNVLNIGDVISTSTNDISLSSILNTHEYCIILSDVPAKEPHISVRLYTVLLKRTAPQSSNCTSSDSDHESSTLDLCGSATANDRRHHCSDGVRDEKLKVFSEARSGWLNLTQVKKSSVNSLITNQDRISYPILSRETGKALVTRLWGCACPWVAVTVYYLMFARLSLDYATKKLLTKPDQNHISASRDPHDVIRDGMHGYSMLINRYCGNNFPPRIQSTGPYLWLKFHSDDTIEYEGFKISIKFEASAISRSIPASCYINKTGGDRYGVIGLKEIPDDCKNSSPLDVLWNITTPNNTKIHLNFTTYKLKFINDCTKNYIQIFEGKPDMDNKIAMYCGSVANPKTTKGSEKDNGNVLLVRLYLENEAKDNFDFNATYTAFRTLNTKYNELLRTSGRNSNNDMLRIIFFCTGTGVQNDSDKMSTEQCDPKTEFDCEDNTCIEAKLECDDYAHCRLKTDEHERCKAIEESMIQQPHILVILVIFSLILSGMSFVFLFKCIKKLVEDHKAIKKHLQESCEDRLDEILEKNLESARSSRSQQRASSERDNRANELFKRRHMSPHQDVIEAGVPRQPDDDDVNVIAISFKLTRILNYEPTSIDSDFIQETQLDEEIWRRDVESLPIDPEEVRIERNGRTRKKDISKKEESMRKDSRTAKESEEERERKEIRDVSVGAPDTKESGCQTRESLFQAGTAASSDVPSAGGTDSGSGARGFSTFGYSGATLARPSPAPPIESSQITIELLRGHQDSQSRKSDRRPISTETTRSAPDVIIVSKPIR</sequence>
<keyword evidence="2 3" id="KW-1015">Disulfide bond</keyword>
<dbReference type="SMART" id="SM00192">
    <property type="entry name" value="LDLa"/>
    <property type="match status" value="1"/>
</dbReference>